<accession>A0A9X2IQM6</accession>
<proteinExistence type="predicted"/>
<organism evidence="1 2">
    <name type="scientific">Halalkalibacter oceani</name>
    <dbReference type="NCBI Taxonomy" id="1653776"/>
    <lineage>
        <taxon>Bacteria</taxon>
        <taxon>Bacillati</taxon>
        <taxon>Bacillota</taxon>
        <taxon>Bacilli</taxon>
        <taxon>Bacillales</taxon>
        <taxon>Bacillaceae</taxon>
        <taxon>Halalkalibacter</taxon>
    </lineage>
</organism>
<name>A0A9X2IQM6_9BACI</name>
<dbReference type="AlphaFoldDB" id="A0A9X2IQM6"/>
<evidence type="ECO:0000313" key="1">
    <source>
        <dbReference type="EMBL" id="MCM3715612.1"/>
    </source>
</evidence>
<evidence type="ECO:0000313" key="2">
    <source>
        <dbReference type="Proteomes" id="UP001139179"/>
    </source>
</evidence>
<evidence type="ECO:0008006" key="3">
    <source>
        <dbReference type="Google" id="ProtNLM"/>
    </source>
</evidence>
<dbReference type="EMBL" id="JAMBOL010000018">
    <property type="protein sequence ID" value="MCM3715612.1"/>
    <property type="molecule type" value="Genomic_DNA"/>
</dbReference>
<gene>
    <name evidence="1" type="ORF">M3202_16215</name>
</gene>
<dbReference type="RefSeq" id="WP_251224346.1">
    <property type="nucleotide sequence ID" value="NZ_JAMBOL010000018.1"/>
</dbReference>
<dbReference type="Proteomes" id="UP001139179">
    <property type="component" value="Unassembled WGS sequence"/>
</dbReference>
<reference evidence="1" key="1">
    <citation type="submission" date="2022-05" db="EMBL/GenBank/DDBJ databases">
        <title>Comparative Genomics of Spacecraft Associated Microbes.</title>
        <authorList>
            <person name="Tran M.T."/>
            <person name="Wright A."/>
            <person name="Seuylemezian A."/>
            <person name="Eisen J."/>
            <person name="Coil D."/>
        </authorList>
    </citation>
    <scope>NUCLEOTIDE SEQUENCE</scope>
    <source>
        <strain evidence="1">214.1.1</strain>
    </source>
</reference>
<protein>
    <recommendedName>
        <fullName evidence="3">Transposase (putative) YhgA-like domain-containing protein</fullName>
    </recommendedName>
</protein>
<sequence>MGKRADVAYANYDIIFRSMTEQFREKALDFYGINTAPIVRVVPTDLPIITVNDRRMDFMFLLKDDTYLHLEFQTVFSEKELDRFLQYDVSAYEKYKKPIQTVVIYGADVDHATEVKKYGSVTYETKAVFMKDYDGDQIILDLWTKIENGEELTDVDELNLIFLPLMKSIVDRSERAIETVELAKRIKNQNQQVKLMSTIIAISDKFIDEEYVEKLMEVASMARVLRMAEERGRISESQNAIKYYLDSRFGLEAKSMKKEVEQLMDLELLHHLLQRLYRAETRKEMTTLIQEALEKQERWSQSAE</sequence>
<keyword evidence="2" id="KW-1185">Reference proteome</keyword>
<comment type="caution">
    <text evidence="1">The sequence shown here is derived from an EMBL/GenBank/DDBJ whole genome shotgun (WGS) entry which is preliminary data.</text>
</comment>